<dbReference type="Proteomes" id="UP000503447">
    <property type="component" value="Chromosome"/>
</dbReference>
<evidence type="ECO:0000256" key="5">
    <source>
        <dbReference type="ARBA" id="ARBA00023163"/>
    </source>
</evidence>
<gene>
    <name evidence="8" type="ORF">FTUN_2581</name>
</gene>
<dbReference type="Pfam" id="PF04542">
    <property type="entry name" value="Sigma70_r2"/>
    <property type="match status" value="1"/>
</dbReference>
<dbReference type="InterPro" id="IPR014284">
    <property type="entry name" value="RNA_pol_sigma-70_dom"/>
</dbReference>
<sequence length="205" mass="22858">MRVSVSLGLAHRIRDLALSLRDDPRSDADLLAAFGRDRDEGAFAVLVARHRQVVWDTCRTALGSDADAEDAFQAVFIALARDARKVRPDTLGGWLYTVAVRASTNARVAARRREAAYRRLNQQATRSADAPPDEDLRAVVREELAGLPEPLRVPLTLYYLEGKTQADVGRILGVTDRAAAARLRRGLAALRRQLDRRGYRFRPPF</sequence>
<comment type="similarity">
    <text evidence="1">Belongs to the sigma-70 factor family. ECF subfamily.</text>
</comment>
<evidence type="ECO:0000259" key="7">
    <source>
        <dbReference type="Pfam" id="PF08281"/>
    </source>
</evidence>
<feature type="domain" description="RNA polymerase sigma factor 70 region 4 type 2" evidence="7">
    <location>
        <begin position="140"/>
        <end position="190"/>
    </location>
</feature>
<evidence type="ECO:0000313" key="9">
    <source>
        <dbReference type="Proteomes" id="UP000503447"/>
    </source>
</evidence>
<protein>
    <submittedName>
        <fullName evidence="8">Uncharacterized protein</fullName>
    </submittedName>
</protein>
<reference evidence="9" key="1">
    <citation type="submission" date="2020-05" db="EMBL/GenBank/DDBJ databases">
        <title>Frigoriglobus tundricola gen. nov., sp. nov., a psychrotolerant cellulolytic planctomycete of the family Gemmataceae with two divergent copies of 16S rRNA gene.</title>
        <authorList>
            <person name="Kulichevskaya I.S."/>
            <person name="Ivanova A.A."/>
            <person name="Naumoff D.G."/>
            <person name="Beletsky A.V."/>
            <person name="Rijpstra W.I.C."/>
            <person name="Sinninghe Damste J.S."/>
            <person name="Mardanov A.V."/>
            <person name="Ravin N.V."/>
            <person name="Dedysh S.N."/>
        </authorList>
    </citation>
    <scope>NUCLEOTIDE SEQUENCE [LARGE SCALE GENOMIC DNA]</scope>
    <source>
        <strain evidence="9">PL17</strain>
    </source>
</reference>
<evidence type="ECO:0000259" key="6">
    <source>
        <dbReference type="Pfam" id="PF04542"/>
    </source>
</evidence>
<dbReference type="KEGG" id="ftj:FTUN_2581"/>
<keyword evidence="3" id="KW-0731">Sigma factor</keyword>
<name>A0A6M5YM97_9BACT</name>
<dbReference type="InterPro" id="IPR039425">
    <property type="entry name" value="RNA_pol_sigma-70-like"/>
</dbReference>
<proteinExistence type="inferred from homology"/>
<dbReference type="InterPro" id="IPR013249">
    <property type="entry name" value="RNA_pol_sigma70_r4_t2"/>
</dbReference>
<dbReference type="GO" id="GO:0016987">
    <property type="term" value="F:sigma factor activity"/>
    <property type="evidence" value="ECO:0007669"/>
    <property type="project" value="UniProtKB-KW"/>
</dbReference>
<dbReference type="RefSeq" id="WP_171470926.1">
    <property type="nucleotide sequence ID" value="NZ_CP053452.2"/>
</dbReference>
<dbReference type="PANTHER" id="PTHR43133">
    <property type="entry name" value="RNA POLYMERASE ECF-TYPE SIGMA FACTO"/>
    <property type="match status" value="1"/>
</dbReference>
<dbReference type="InterPro" id="IPR007627">
    <property type="entry name" value="RNA_pol_sigma70_r2"/>
</dbReference>
<keyword evidence="4" id="KW-0238">DNA-binding</keyword>
<dbReference type="Gene3D" id="1.10.10.10">
    <property type="entry name" value="Winged helix-like DNA-binding domain superfamily/Winged helix DNA-binding domain"/>
    <property type="match status" value="1"/>
</dbReference>
<evidence type="ECO:0000256" key="3">
    <source>
        <dbReference type="ARBA" id="ARBA00023082"/>
    </source>
</evidence>
<dbReference type="GO" id="GO:0003677">
    <property type="term" value="F:DNA binding"/>
    <property type="evidence" value="ECO:0007669"/>
    <property type="project" value="UniProtKB-KW"/>
</dbReference>
<dbReference type="AlphaFoldDB" id="A0A6M5YM97"/>
<dbReference type="NCBIfam" id="TIGR02937">
    <property type="entry name" value="sigma70-ECF"/>
    <property type="match status" value="1"/>
</dbReference>
<dbReference type="Pfam" id="PF08281">
    <property type="entry name" value="Sigma70_r4_2"/>
    <property type="match status" value="1"/>
</dbReference>
<dbReference type="PANTHER" id="PTHR43133:SF8">
    <property type="entry name" value="RNA POLYMERASE SIGMA FACTOR HI_1459-RELATED"/>
    <property type="match status" value="1"/>
</dbReference>
<dbReference type="SUPFAM" id="SSF88659">
    <property type="entry name" value="Sigma3 and sigma4 domains of RNA polymerase sigma factors"/>
    <property type="match status" value="1"/>
</dbReference>
<feature type="domain" description="RNA polymerase sigma-70 region 2" evidence="6">
    <location>
        <begin position="46"/>
        <end position="112"/>
    </location>
</feature>
<evidence type="ECO:0000256" key="1">
    <source>
        <dbReference type="ARBA" id="ARBA00010641"/>
    </source>
</evidence>
<evidence type="ECO:0000313" key="8">
    <source>
        <dbReference type="EMBL" id="QJW95055.1"/>
    </source>
</evidence>
<dbReference type="InterPro" id="IPR036388">
    <property type="entry name" value="WH-like_DNA-bd_sf"/>
</dbReference>
<dbReference type="InterPro" id="IPR013324">
    <property type="entry name" value="RNA_pol_sigma_r3/r4-like"/>
</dbReference>
<dbReference type="InterPro" id="IPR013325">
    <property type="entry name" value="RNA_pol_sigma_r2"/>
</dbReference>
<dbReference type="EMBL" id="CP053452">
    <property type="protein sequence ID" value="QJW95055.1"/>
    <property type="molecule type" value="Genomic_DNA"/>
</dbReference>
<dbReference type="SUPFAM" id="SSF88946">
    <property type="entry name" value="Sigma2 domain of RNA polymerase sigma factors"/>
    <property type="match status" value="1"/>
</dbReference>
<keyword evidence="2" id="KW-0805">Transcription regulation</keyword>
<accession>A0A6M5YM97</accession>
<keyword evidence="9" id="KW-1185">Reference proteome</keyword>
<evidence type="ECO:0000256" key="2">
    <source>
        <dbReference type="ARBA" id="ARBA00023015"/>
    </source>
</evidence>
<dbReference type="GO" id="GO:0006352">
    <property type="term" value="P:DNA-templated transcription initiation"/>
    <property type="evidence" value="ECO:0007669"/>
    <property type="project" value="InterPro"/>
</dbReference>
<organism evidence="8 9">
    <name type="scientific">Frigoriglobus tundricola</name>
    <dbReference type="NCBI Taxonomy" id="2774151"/>
    <lineage>
        <taxon>Bacteria</taxon>
        <taxon>Pseudomonadati</taxon>
        <taxon>Planctomycetota</taxon>
        <taxon>Planctomycetia</taxon>
        <taxon>Gemmatales</taxon>
        <taxon>Gemmataceae</taxon>
        <taxon>Frigoriglobus</taxon>
    </lineage>
</organism>
<dbReference type="Gene3D" id="1.10.1740.10">
    <property type="match status" value="1"/>
</dbReference>
<evidence type="ECO:0000256" key="4">
    <source>
        <dbReference type="ARBA" id="ARBA00023125"/>
    </source>
</evidence>
<keyword evidence="5" id="KW-0804">Transcription</keyword>